<dbReference type="OrthoDB" id="6372253at2"/>
<organism evidence="1 2">
    <name type="scientific">Algoriphagus yeomjeoni</name>
    <dbReference type="NCBI Taxonomy" id="291403"/>
    <lineage>
        <taxon>Bacteria</taxon>
        <taxon>Pseudomonadati</taxon>
        <taxon>Bacteroidota</taxon>
        <taxon>Cytophagia</taxon>
        <taxon>Cytophagales</taxon>
        <taxon>Cyclobacteriaceae</taxon>
        <taxon>Algoriphagus</taxon>
    </lineage>
</organism>
<dbReference type="RefSeq" id="WP_111612587.1">
    <property type="nucleotide sequence ID" value="NZ_QLLK01000010.1"/>
</dbReference>
<accession>A0A327PA20</accession>
<name>A0A327PA20_9BACT</name>
<proteinExistence type="predicted"/>
<reference evidence="1 2" key="1">
    <citation type="submission" date="2018-06" db="EMBL/GenBank/DDBJ databases">
        <title>Genomic Encyclopedia of Archaeal and Bacterial Type Strains, Phase II (KMG-II): from individual species to whole genera.</title>
        <authorList>
            <person name="Goeker M."/>
        </authorList>
    </citation>
    <scope>NUCLEOTIDE SEQUENCE [LARGE SCALE GENOMIC DNA]</scope>
    <source>
        <strain evidence="1 2">DSM 23446</strain>
    </source>
</reference>
<dbReference type="EMBL" id="QLLK01000010">
    <property type="protein sequence ID" value="RAI86696.1"/>
    <property type="molecule type" value="Genomic_DNA"/>
</dbReference>
<evidence type="ECO:0000313" key="1">
    <source>
        <dbReference type="EMBL" id="RAI86696.1"/>
    </source>
</evidence>
<evidence type="ECO:0008006" key="3">
    <source>
        <dbReference type="Google" id="ProtNLM"/>
    </source>
</evidence>
<protein>
    <recommendedName>
        <fullName evidence="3">DUF3945 domain-containing protein</fullName>
    </recommendedName>
</protein>
<dbReference type="AlphaFoldDB" id="A0A327PA20"/>
<keyword evidence="2" id="KW-1185">Reference proteome</keyword>
<dbReference type="Proteomes" id="UP000249610">
    <property type="component" value="Unassembled WGS sequence"/>
</dbReference>
<sequence length="242" mass="27875">MTIKENIQELQDRLKYSGFGETLNKELEKQVKAKKSDFELNLTKDIGDKKLEYGLHFRKSDEGRYYYNGFDAKLSTPEGKEQSQRFYQNQGVSAKEAFNLLEGRAIYKSLFNKEGERYNAWLQLDLGSKDEKGQHPVTQYHQNYGFKLEDTVQKLPLNNMGSPDQLSLLLYSLKKGNRHEVDIIGSDSRFLLEANPKYKTMNVYDGEGKRMKNSDLTEVQNQAKAVAEKIPEAQRKSKGVKV</sequence>
<gene>
    <name evidence="1" type="ORF">LV83_03252</name>
</gene>
<comment type="caution">
    <text evidence="1">The sequence shown here is derived from an EMBL/GenBank/DDBJ whole genome shotgun (WGS) entry which is preliminary data.</text>
</comment>
<evidence type="ECO:0000313" key="2">
    <source>
        <dbReference type="Proteomes" id="UP000249610"/>
    </source>
</evidence>